<evidence type="ECO:0000256" key="1">
    <source>
        <dbReference type="ARBA" id="ARBA00022729"/>
    </source>
</evidence>
<dbReference type="GO" id="GO:0005509">
    <property type="term" value="F:calcium ion binding"/>
    <property type="evidence" value="ECO:0007669"/>
    <property type="project" value="InterPro"/>
</dbReference>
<keyword evidence="2" id="KW-0106">Calcium</keyword>
<dbReference type="Gene3D" id="4.10.1080.10">
    <property type="entry name" value="TSP type-3 repeat"/>
    <property type="match status" value="2"/>
</dbReference>
<dbReference type="InterPro" id="IPR003367">
    <property type="entry name" value="Thrombospondin_3-like_rpt"/>
</dbReference>
<evidence type="ECO:0000256" key="2">
    <source>
        <dbReference type="ARBA" id="ARBA00022837"/>
    </source>
</evidence>
<dbReference type="PANTHER" id="PTHR10199">
    <property type="entry name" value="THROMBOSPONDIN"/>
    <property type="match status" value="1"/>
</dbReference>
<dbReference type="Pfam" id="PF02412">
    <property type="entry name" value="TSP_3"/>
    <property type="match status" value="6"/>
</dbReference>
<proteinExistence type="predicted"/>
<feature type="region of interest" description="Disordered" evidence="3">
    <location>
        <begin position="1310"/>
        <end position="1441"/>
    </location>
</feature>
<sequence>MKAILNLDKWKNSIFRSTVLLFLFGSLTIVKLWAQTPGLIYKPSSTALGKSVLDPNGDGFTSLTSAGFTIKDYGEFSELPMIPVPNFMQEPYGDPSTGGTGGHTDVVSVDGGNSVFVLKKTVNGIDYFVIRFRLGGASTARKGYSLLIDSNLAFSGTGANPGFEKEIVLETGVGVKIYTHNVAAGTSTSKSFDLDAFHQRSIALSTNNGNPDYFYDFFVPYSELEIPAGTPVRFVATTITSAQSGIGGTSSDVDGIDDRLYGGNTLAIYFDLISSFPPVDLATLGDGGSFGQILSYTPSVNAPINISSTAISGTSQELNGSLITVYKNGSLLGTTSVASYQWTLSGVSGLVAGDLITATATGSGKAASNISNTVEVIGVQSCFVERPTIVSATNSGTITVLVTWNWPSGVTPVTSGDDAATVRIFEQTAVNTFTLRGTATAIGTNGQLNYAVGGSGNLSGTFVATITFRNCTSQYSNTVVFQNSSIVTTNKTTAPSILTNPILASTGSRDITVQNNHSAAANLVLFVNGVEKGTISSVANGSTGIFSASGLLEGDRVNARAQGIVSTSRLSDISNEVTVISTTTPTAKPSISGTYLAGSNLRVSGTSAELPGTQISLFKSGSTLIGTATVDAFGLWEILNLTLSAGDVLTARATANGKVQSTASDPVTVAASRPSAPVIIGSVQAGQTSISGNAGLGTVTVYVDGLPIGTTSGSSWTLLGINSQDIYRGAEIYATNTVSGVESIPSNTVIATGVMSFSITEPNDTAIDNQTAGIPFSIKINAKDAPSGGGNTVTTFGSRVTLVSTSYILSGGGLSPVFTNGVLDNHSISLQTAGTNHKITAISSEDPLAFGETTVSLISPNVTAILTLSGENETNAGELTQLTVSRSDAYGNLVTNGNQIVYLSVTDGLFKDASSSGKLISQITIPDGSYSANFWYTHTASGSYEIIVSEANPANGITGIEDDSLILTINGDIEEFSAVNDLYDLFTNIGDVLPEFDPAILEYTLVVESGINSIDITAFPVDSKSEIWINGMYLEGPGYVLPNQSLKFGENVFEITVIAENGDVKTYMLTITREASAKIVLQVINANAEDKPYDGTTAAVISNAQLSGEIVEGDEVMLYNAAVGVFAQASIGTGITVTSNFTLTGADADKYELEGQPILTADITKRQLTVSQPSLTKSKVFDGNNAAAVTAGTLFNVIEEDQVSASASAVYDNPTIGTGKTITVSYTLSGDDLGNYLPPVDFIVNDGEITSPDSDGDGVTDDLDLCPNTPEGAVVDVNGCSDSQKDTDADGVTDDLDLCPNTPFCTPVDGDGCSDSQKDSDNDGVTDDLDFCPNTPAESEVDENGCSDSQKDTDADGVTDDLDFCPNTPAESEVDENGCSDSQKDTDADGVTDDLDLCPNTPFCTPVDGDGCSDSQKDSDNDGVTDDLDFCPNTPAESEVD</sequence>
<keyword evidence="1" id="KW-0732">Signal</keyword>
<feature type="non-terminal residue" evidence="6">
    <location>
        <position position="1441"/>
    </location>
</feature>
<feature type="domain" description="YDG" evidence="5">
    <location>
        <begin position="1164"/>
        <end position="1236"/>
    </location>
</feature>
<dbReference type="InterPro" id="IPR028974">
    <property type="entry name" value="TSP_type-3_rpt"/>
</dbReference>
<dbReference type="GO" id="GO:0007155">
    <property type="term" value="P:cell adhesion"/>
    <property type="evidence" value="ECO:0007669"/>
    <property type="project" value="InterPro"/>
</dbReference>
<dbReference type="InterPro" id="IPR025883">
    <property type="entry name" value="Cadherin-like_domain"/>
</dbReference>
<dbReference type="Proteomes" id="UP000248917">
    <property type="component" value="Unassembled WGS sequence"/>
</dbReference>
<dbReference type="Pfam" id="PF12733">
    <property type="entry name" value="Cadherin-like"/>
    <property type="match status" value="1"/>
</dbReference>
<evidence type="ECO:0000259" key="4">
    <source>
        <dbReference type="Pfam" id="PF12733"/>
    </source>
</evidence>
<evidence type="ECO:0000259" key="5">
    <source>
        <dbReference type="Pfam" id="PF18657"/>
    </source>
</evidence>
<accession>A0A326RK84</accession>
<evidence type="ECO:0000313" key="6">
    <source>
        <dbReference type="EMBL" id="PZV76029.1"/>
    </source>
</evidence>
<feature type="region of interest" description="Disordered" evidence="3">
    <location>
        <begin position="1274"/>
        <end position="1294"/>
    </location>
</feature>
<feature type="domain" description="Cadherin-like beta-sandwich-like" evidence="4">
    <location>
        <begin position="995"/>
        <end position="1074"/>
    </location>
</feature>
<reference evidence="6 7" key="1">
    <citation type="submission" date="2018-06" db="EMBL/GenBank/DDBJ databases">
        <title>Genomic Encyclopedia of Archaeal and Bacterial Type Strains, Phase II (KMG-II): from individual species to whole genera.</title>
        <authorList>
            <person name="Goeker M."/>
        </authorList>
    </citation>
    <scope>NUCLEOTIDE SEQUENCE [LARGE SCALE GENOMIC DNA]</scope>
    <source>
        <strain evidence="6 7">T4</strain>
    </source>
</reference>
<keyword evidence="7" id="KW-1185">Reference proteome</keyword>
<name>A0A326RK84_9BACT</name>
<evidence type="ECO:0000313" key="7">
    <source>
        <dbReference type="Proteomes" id="UP000248917"/>
    </source>
</evidence>
<dbReference type="RefSeq" id="WP_181452691.1">
    <property type="nucleotide sequence ID" value="NZ_QKTX01000028.1"/>
</dbReference>
<dbReference type="InterPro" id="IPR041248">
    <property type="entry name" value="YDG"/>
</dbReference>
<dbReference type="EMBL" id="QKTX01000028">
    <property type="protein sequence ID" value="PZV76029.1"/>
    <property type="molecule type" value="Genomic_DNA"/>
</dbReference>
<protein>
    <submittedName>
        <fullName evidence="6">Thrombospondin type 3 repeat-containing protein</fullName>
    </submittedName>
</protein>
<dbReference type="Pfam" id="PF18657">
    <property type="entry name" value="YDG"/>
    <property type="match status" value="2"/>
</dbReference>
<comment type="caution">
    <text evidence="6">The sequence shown here is derived from an EMBL/GenBank/DDBJ whole genome shotgun (WGS) entry which is preliminary data.</text>
</comment>
<organism evidence="6 7">
    <name type="scientific">Algoriphagus aquaeductus</name>
    <dbReference type="NCBI Taxonomy" id="475299"/>
    <lineage>
        <taxon>Bacteria</taxon>
        <taxon>Pseudomonadati</taxon>
        <taxon>Bacteroidota</taxon>
        <taxon>Cytophagia</taxon>
        <taxon>Cytophagales</taxon>
        <taxon>Cyclobacteriaceae</taxon>
        <taxon>Algoriphagus</taxon>
    </lineage>
</organism>
<evidence type="ECO:0000256" key="3">
    <source>
        <dbReference type="SAM" id="MobiDB-lite"/>
    </source>
</evidence>
<gene>
    <name evidence="6" type="ORF">CLV31_1281</name>
</gene>
<dbReference type="PANTHER" id="PTHR10199:SF119">
    <property type="entry name" value="RE20510P"/>
    <property type="match status" value="1"/>
</dbReference>
<feature type="domain" description="YDG" evidence="5">
    <location>
        <begin position="1080"/>
        <end position="1154"/>
    </location>
</feature>
<dbReference type="SUPFAM" id="SSF103647">
    <property type="entry name" value="TSP type-3 repeat"/>
    <property type="match status" value="1"/>
</dbReference>